<sequence length="598" mass="65891">MIQRQRVKTRAGFNDAQRALAVLDEFCRQDGGNSAEIVVDSDTDVARHAREDRIEGGVSPRAPVAVSVARSHVAQEERSQDGVVREEGGKALMGLLVSINNIAEGDVVAGGLLEVSAAPLSKGNPVSSVAYKRLEDFYEALNNGQVVDFALSNTACFPGLSQVASVGAAILSQTSFADLATQLEASTQASDDEVPPTQRASQSGTQPAGEGQYEKDNDNEAASPVASMPTSVVASCTVDQKDTKSTPKCAKNEELSAKRPLWTFAERPLVHGMTKAQCREKMEKEGRQLALDRAEQYRTGKLKTPAKLEDVARLLDGPYILFHANPIAETLMLPFVNVRGPAQIQLCSVGESVSVVKAIPQLEQVTQALCAVELRPKNLKMVAQLPGYVCVMRDQLEDMCVVHEAYKTFTLVNKTDAWMETVEWDVRDKCYVETLNLGVNKFENEEEDGYKLLDFRENLWLHSTSILMALLTLKDEYPDVGVVDPSYHDFAAMTQKLSVAKGLGAADPQSEQNYSAIERSVRKVMETVLGLEGKLDYKKIDWRKQQDRSSCGIWCIAVLEMLLAGASWNDKIYRLQPYLRMRYLYKVISLLMKPVGGE</sequence>
<feature type="region of interest" description="Disordered" evidence="1">
    <location>
        <begin position="186"/>
        <end position="252"/>
    </location>
</feature>
<evidence type="ECO:0000313" key="2">
    <source>
        <dbReference type="EMBL" id="GMF43462.1"/>
    </source>
</evidence>
<dbReference type="Proteomes" id="UP001165121">
    <property type="component" value="Unassembled WGS sequence"/>
</dbReference>
<accession>A0A9W7CVD3</accession>
<evidence type="ECO:0000256" key="1">
    <source>
        <dbReference type="SAM" id="MobiDB-lite"/>
    </source>
</evidence>
<feature type="compositionally biased region" description="Polar residues" evidence="1">
    <location>
        <begin position="228"/>
        <end position="238"/>
    </location>
</feature>
<proteinExistence type="predicted"/>
<evidence type="ECO:0000313" key="3">
    <source>
        <dbReference type="Proteomes" id="UP001165121"/>
    </source>
</evidence>
<gene>
    <name evidence="2" type="ORF">Pfra01_001470500</name>
</gene>
<reference evidence="2" key="1">
    <citation type="submission" date="2023-04" db="EMBL/GenBank/DDBJ databases">
        <title>Phytophthora fragariaefolia NBRC 109709.</title>
        <authorList>
            <person name="Ichikawa N."/>
            <person name="Sato H."/>
            <person name="Tonouchi N."/>
        </authorList>
    </citation>
    <scope>NUCLEOTIDE SEQUENCE</scope>
    <source>
        <strain evidence="2">NBRC 109709</strain>
    </source>
</reference>
<comment type="caution">
    <text evidence="2">The sequence shown here is derived from an EMBL/GenBank/DDBJ whole genome shotgun (WGS) entry which is preliminary data.</text>
</comment>
<organism evidence="2 3">
    <name type="scientific">Phytophthora fragariaefolia</name>
    <dbReference type="NCBI Taxonomy" id="1490495"/>
    <lineage>
        <taxon>Eukaryota</taxon>
        <taxon>Sar</taxon>
        <taxon>Stramenopiles</taxon>
        <taxon>Oomycota</taxon>
        <taxon>Peronosporomycetes</taxon>
        <taxon>Peronosporales</taxon>
        <taxon>Peronosporaceae</taxon>
        <taxon>Phytophthora</taxon>
    </lineage>
</organism>
<protein>
    <submittedName>
        <fullName evidence="2">Unnamed protein product</fullName>
    </submittedName>
</protein>
<keyword evidence="3" id="KW-1185">Reference proteome</keyword>
<dbReference type="AlphaFoldDB" id="A0A9W7CVD3"/>
<dbReference type="EMBL" id="BSXT01001540">
    <property type="protein sequence ID" value="GMF43462.1"/>
    <property type="molecule type" value="Genomic_DNA"/>
</dbReference>
<name>A0A9W7CVD3_9STRA</name>
<dbReference type="OrthoDB" id="99812at2759"/>
<feature type="compositionally biased region" description="Basic and acidic residues" evidence="1">
    <location>
        <begin position="239"/>
        <end position="252"/>
    </location>
</feature>